<dbReference type="AlphaFoldDB" id="A0AAV1PPM5"/>
<evidence type="ECO:0000313" key="2">
    <source>
        <dbReference type="Proteomes" id="UP001314229"/>
    </source>
</evidence>
<sequence length="100" mass="11263">MGALHVTYSDNMTGMRIWMLHDLIWRASPWDIDRALFGDASSFRAVRDPHIPKFPPSCVSALCRPMTFFPEQSDLISTSGGTMSGRPVHSHYPDPFINVL</sequence>
<dbReference type="Proteomes" id="UP001314229">
    <property type="component" value="Unassembled WGS sequence"/>
</dbReference>
<gene>
    <name evidence="1" type="ORF">FSCOSCO3_A020218</name>
</gene>
<proteinExistence type="predicted"/>
<reference evidence="1 2" key="1">
    <citation type="submission" date="2024-01" db="EMBL/GenBank/DDBJ databases">
        <authorList>
            <person name="Alioto T."/>
            <person name="Alioto T."/>
            <person name="Gomez Garrido J."/>
        </authorList>
    </citation>
    <scope>NUCLEOTIDE SEQUENCE [LARGE SCALE GENOMIC DNA]</scope>
</reference>
<comment type="caution">
    <text evidence="1">The sequence shown here is derived from an EMBL/GenBank/DDBJ whole genome shotgun (WGS) entry which is preliminary data.</text>
</comment>
<accession>A0AAV1PPM5</accession>
<dbReference type="EMBL" id="CAWUFR010000242">
    <property type="protein sequence ID" value="CAK6973927.1"/>
    <property type="molecule type" value="Genomic_DNA"/>
</dbReference>
<keyword evidence="2" id="KW-1185">Reference proteome</keyword>
<evidence type="ECO:0000313" key="1">
    <source>
        <dbReference type="EMBL" id="CAK6973927.1"/>
    </source>
</evidence>
<name>A0AAV1PPM5_SCOSC</name>
<protein>
    <submittedName>
        <fullName evidence="1">SKI family transcriptional corepressor 1, partial</fullName>
    </submittedName>
</protein>
<organism evidence="1 2">
    <name type="scientific">Scomber scombrus</name>
    <name type="common">Atlantic mackerel</name>
    <name type="synonym">Scomber vernalis</name>
    <dbReference type="NCBI Taxonomy" id="13677"/>
    <lineage>
        <taxon>Eukaryota</taxon>
        <taxon>Metazoa</taxon>
        <taxon>Chordata</taxon>
        <taxon>Craniata</taxon>
        <taxon>Vertebrata</taxon>
        <taxon>Euteleostomi</taxon>
        <taxon>Actinopterygii</taxon>
        <taxon>Neopterygii</taxon>
        <taxon>Teleostei</taxon>
        <taxon>Neoteleostei</taxon>
        <taxon>Acanthomorphata</taxon>
        <taxon>Pelagiaria</taxon>
        <taxon>Scombriformes</taxon>
        <taxon>Scombridae</taxon>
        <taxon>Scomber</taxon>
    </lineage>
</organism>